<evidence type="ECO:0000256" key="2">
    <source>
        <dbReference type="SAM" id="MobiDB-lite"/>
    </source>
</evidence>
<proteinExistence type="predicted"/>
<dbReference type="EMBL" id="REGW02001212">
    <property type="protein sequence ID" value="KAE8277178.1"/>
    <property type="molecule type" value="Genomic_DNA"/>
</dbReference>
<feature type="region of interest" description="Disordered" evidence="2">
    <location>
        <begin position="43"/>
        <end position="84"/>
    </location>
</feature>
<accession>A0A6G0HD70</accession>
<keyword evidence="1" id="KW-0175">Coiled coil</keyword>
<sequence length="277" mass="30719">MEEEFKGLHKLYQERLTEDERAEDTEQCYEPKRIIIDEFKTKSHEWSPSCTVPPPPEREDEIGPTDSVSSVSRRSKGSMASSDSACLVAQAEKAALLAKAAFIKERHGLEEKEGRLAKEKEEIRRQKETLDSEAELSAVNAKLAVLTGAEEQVASTPADGMETYYEERRLEIADMDPLQPAAHLPEERVVRPKGMAHHISIPPFQVPRSRGGLQGDHTAPRAQPTRSLPAEHAVLGGEAVLKPGLEKPLGHSGRTELSTEHDSWHPAMSLQIDEPQS</sequence>
<feature type="region of interest" description="Disordered" evidence="2">
    <location>
        <begin position="202"/>
        <end position="277"/>
    </location>
</feature>
<reference evidence="3 4" key="1">
    <citation type="submission" date="2019-07" db="EMBL/GenBank/DDBJ databases">
        <title>Chromosome genome assembly for large yellow croaker.</title>
        <authorList>
            <person name="Xiao S."/>
        </authorList>
    </citation>
    <scope>NUCLEOTIDE SEQUENCE [LARGE SCALE GENOMIC DNA]</scope>
    <source>
        <strain evidence="3">JMULYC20181020</strain>
        <tissue evidence="3">Muscle</tissue>
    </source>
</reference>
<dbReference type="AlphaFoldDB" id="A0A6G0HD70"/>
<dbReference type="Proteomes" id="UP000424527">
    <property type="component" value="Unassembled WGS sequence"/>
</dbReference>
<keyword evidence="4" id="KW-1185">Reference proteome</keyword>
<evidence type="ECO:0000313" key="4">
    <source>
        <dbReference type="Proteomes" id="UP000424527"/>
    </source>
</evidence>
<feature type="compositionally biased region" description="Basic and acidic residues" evidence="2">
    <location>
        <begin position="244"/>
        <end position="264"/>
    </location>
</feature>
<evidence type="ECO:0000256" key="1">
    <source>
        <dbReference type="SAM" id="Coils"/>
    </source>
</evidence>
<evidence type="ECO:0000313" key="3">
    <source>
        <dbReference type="EMBL" id="KAE8277178.1"/>
    </source>
</evidence>
<comment type="caution">
    <text evidence="3">The sequence shown here is derived from an EMBL/GenBank/DDBJ whole genome shotgun (WGS) entry which is preliminary data.</text>
</comment>
<gene>
    <name evidence="3" type="ORF">D5F01_LYC24999</name>
</gene>
<organism evidence="3 4">
    <name type="scientific">Larimichthys crocea</name>
    <name type="common">Large yellow croaker</name>
    <name type="synonym">Pseudosciaena crocea</name>
    <dbReference type="NCBI Taxonomy" id="215358"/>
    <lineage>
        <taxon>Eukaryota</taxon>
        <taxon>Metazoa</taxon>
        <taxon>Chordata</taxon>
        <taxon>Craniata</taxon>
        <taxon>Vertebrata</taxon>
        <taxon>Euteleostomi</taxon>
        <taxon>Actinopterygii</taxon>
        <taxon>Neopterygii</taxon>
        <taxon>Teleostei</taxon>
        <taxon>Neoteleostei</taxon>
        <taxon>Acanthomorphata</taxon>
        <taxon>Eupercaria</taxon>
        <taxon>Sciaenidae</taxon>
        <taxon>Larimichthys</taxon>
    </lineage>
</organism>
<feature type="coiled-coil region" evidence="1">
    <location>
        <begin position="106"/>
        <end position="136"/>
    </location>
</feature>
<protein>
    <submittedName>
        <fullName evidence="3">Uncharacterized protein</fullName>
    </submittedName>
</protein>
<name>A0A6G0HD70_LARCR</name>
<feature type="compositionally biased region" description="Low complexity" evidence="2">
    <location>
        <begin position="66"/>
        <end position="84"/>
    </location>
</feature>